<organism evidence="4 5">
    <name type="scientific">Paracoccus versutus</name>
    <name type="common">Thiobacillus versutus</name>
    <dbReference type="NCBI Taxonomy" id="34007"/>
    <lineage>
        <taxon>Bacteria</taxon>
        <taxon>Pseudomonadati</taxon>
        <taxon>Pseudomonadota</taxon>
        <taxon>Alphaproteobacteria</taxon>
        <taxon>Rhodobacterales</taxon>
        <taxon>Paracoccaceae</taxon>
        <taxon>Paracoccus</taxon>
    </lineage>
</organism>
<evidence type="ECO:0000256" key="1">
    <source>
        <dbReference type="ARBA" id="ARBA00006484"/>
    </source>
</evidence>
<reference evidence="4 5" key="1">
    <citation type="submission" date="2018-08" db="EMBL/GenBank/DDBJ databases">
        <title>Genomic Encyclopedia of Archaeal and Bacterial Type Strains, Phase II (KMG-II): from individual species to whole genera.</title>
        <authorList>
            <person name="Goeker M."/>
        </authorList>
    </citation>
    <scope>NUCLEOTIDE SEQUENCE [LARGE SCALE GENOMIC DNA]</scope>
    <source>
        <strain evidence="4 5">DSM 582</strain>
    </source>
</reference>
<keyword evidence="5" id="KW-1185">Reference proteome</keyword>
<comment type="caution">
    <text evidence="4">The sequence shown here is derived from an EMBL/GenBank/DDBJ whole genome shotgun (WGS) entry which is preliminary data.</text>
</comment>
<evidence type="ECO:0000313" key="4">
    <source>
        <dbReference type="EMBL" id="REG34075.1"/>
    </source>
</evidence>
<dbReference type="Proteomes" id="UP000256794">
    <property type="component" value="Unassembled WGS sequence"/>
</dbReference>
<accession>A0AAQ0HER5</accession>
<name>A0AAQ0HER5_PARVE</name>
<dbReference type="Pfam" id="PF00106">
    <property type="entry name" value="adh_short"/>
    <property type="match status" value="1"/>
</dbReference>
<dbReference type="PRINTS" id="PR00080">
    <property type="entry name" value="SDRFAMILY"/>
</dbReference>
<evidence type="ECO:0000313" key="5">
    <source>
        <dbReference type="Proteomes" id="UP000256794"/>
    </source>
</evidence>
<dbReference type="PRINTS" id="PR00081">
    <property type="entry name" value="GDHRDH"/>
</dbReference>
<dbReference type="EMBL" id="QUMX01000039">
    <property type="protein sequence ID" value="REG34075.1"/>
    <property type="molecule type" value="Genomic_DNA"/>
</dbReference>
<dbReference type="FunFam" id="3.40.50.720:FF:000047">
    <property type="entry name" value="NADP-dependent L-serine/L-allo-threonine dehydrogenase"/>
    <property type="match status" value="1"/>
</dbReference>
<gene>
    <name evidence="4" type="ORF">ATH84_10394</name>
</gene>
<dbReference type="PANTHER" id="PTHR43115:SF4">
    <property type="entry name" value="DEHYDROGENASE_REDUCTASE SDR FAMILY MEMBER 11"/>
    <property type="match status" value="1"/>
</dbReference>
<evidence type="ECO:0000256" key="3">
    <source>
        <dbReference type="RuleBase" id="RU000363"/>
    </source>
</evidence>
<dbReference type="GO" id="GO:0016616">
    <property type="term" value="F:oxidoreductase activity, acting on the CH-OH group of donors, NAD or NADP as acceptor"/>
    <property type="evidence" value="ECO:0007669"/>
    <property type="project" value="UniProtKB-ARBA"/>
</dbReference>
<dbReference type="SUPFAM" id="SSF51735">
    <property type="entry name" value="NAD(P)-binding Rossmann-fold domains"/>
    <property type="match status" value="1"/>
</dbReference>
<dbReference type="InterPro" id="IPR002347">
    <property type="entry name" value="SDR_fam"/>
</dbReference>
<sequence length="257" mass="27836">MAFADYKTALVTGASGGMGWAIAERLRAKGLTVHALARNAEKLQELAAHCGAIPHVIDVSDTEAVSALVKDLEIDVLVNNAGVSRPGSILTSSAFDIDEQIDVNLRAALHLARLLLPGMMERDRGHIVNITSMAGHYEFGGHIAYHATKAAMHTVSRQLRVDAFGRRVRVTEISPGRVETDIFAKVEKIDPAEAKRKYYEGFEMPQVSDIADAVEYAVGTPQYVNINLIELLPTLQVPGGLRTAKRVGDDVILTGNK</sequence>
<dbReference type="PANTHER" id="PTHR43115">
    <property type="entry name" value="DEHYDROGENASE/REDUCTASE SDR FAMILY MEMBER 11"/>
    <property type="match status" value="1"/>
</dbReference>
<dbReference type="Gene3D" id="3.40.50.720">
    <property type="entry name" value="NAD(P)-binding Rossmann-like Domain"/>
    <property type="match status" value="1"/>
</dbReference>
<evidence type="ECO:0000256" key="2">
    <source>
        <dbReference type="ARBA" id="ARBA00023002"/>
    </source>
</evidence>
<dbReference type="InterPro" id="IPR036291">
    <property type="entry name" value="NAD(P)-bd_dom_sf"/>
</dbReference>
<comment type="similarity">
    <text evidence="1 3">Belongs to the short-chain dehydrogenases/reductases (SDR) family.</text>
</comment>
<dbReference type="AlphaFoldDB" id="A0AAQ0HER5"/>
<protein>
    <submittedName>
        <fullName evidence="4">NADP-dependent 3-hydroxy acid dehydrogenase YdfG</fullName>
    </submittedName>
</protein>
<keyword evidence="2" id="KW-0560">Oxidoreductase</keyword>
<proteinExistence type="inferred from homology"/>
<dbReference type="RefSeq" id="WP_036758249.1">
    <property type="nucleotide sequence ID" value="NZ_CP035287.1"/>
</dbReference>